<accession>A0A1G7QM31</accession>
<proteinExistence type="predicted"/>
<name>A0A1G7QM31_9BACT</name>
<dbReference type="EMBL" id="LT629690">
    <property type="protein sequence ID" value="SDF99556.1"/>
    <property type="molecule type" value="Genomic_DNA"/>
</dbReference>
<feature type="signal peptide" evidence="1">
    <location>
        <begin position="1"/>
        <end position="21"/>
    </location>
</feature>
<feature type="chain" id="PRO_5009242433" evidence="1">
    <location>
        <begin position="22"/>
        <end position="109"/>
    </location>
</feature>
<evidence type="ECO:0000313" key="2">
    <source>
        <dbReference type="EMBL" id="SDF99556.1"/>
    </source>
</evidence>
<reference evidence="2 3" key="1">
    <citation type="submission" date="2016-10" db="EMBL/GenBank/DDBJ databases">
        <authorList>
            <person name="de Groot N.N."/>
        </authorList>
    </citation>
    <scope>NUCLEOTIDE SEQUENCE [LARGE SCALE GENOMIC DNA]</scope>
    <source>
        <strain evidence="2 3">GAS232</strain>
    </source>
</reference>
<organism evidence="2 3">
    <name type="scientific">Terriglobus roseus</name>
    <dbReference type="NCBI Taxonomy" id="392734"/>
    <lineage>
        <taxon>Bacteria</taxon>
        <taxon>Pseudomonadati</taxon>
        <taxon>Acidobacteriota</taxon>
        <taxon>Terriglobia</taxon>
        <taxon>Terriglobales</taxon>
        <taxon>Acidobacteriaceae</taxon>
        <taxon>Terriglobus</taxon>
    </lineage>
</organism>
<sequence>MKAFPWLIAGLAVGAAAVVIAVLNEPETGYSDPDVEHAANRIGAWGAKQRVTGSGGSILGAAKQKFGEAIGDYDLADEGAGDQTVGHIKDAAGKAADVVSDAIKDLNRP</sequence>
<protein>
    <submittedName>
        <fullName evidence="2">Uncharacterized conserved protein YjbJ, UPF0337 family</fullName>
    </submittedName>
</protein>
<evidence type="ECO:0000256" key="1">
    <source>
        <dbReference type="SAM" id="SignalP"/>
    </source>
</evidence>
<dbReference type="OrthoDB" id="120986at2"/>
<dbReference type="InterPro" id="IPR036629">
    <property type="entry name" value="YjbJ_sf"/>
</dbReference>
<dbReference type="AlphaFoldDB" id="A0A1G7QM31"/>
<gene>
    <name evidence="2" type="ORF">SAMN05444167_3919</name>
</gene>
<dbReference type="RefSeq" id="WP_083346636.1">
    <property type="nucleotide sequence ID" value="NZ_LT629690.1"/>
</dbReference>
<evidence type="ECO:0000313" key="3">
    <source>
        <dbReference type="Proteomes" id="UP000182427"/>
    </source>
</evidence>
<dbReference type="Gene3D" id="1.10.1470.10">
    <property type="entry name" value="YjbJ"/>
    <property type="match status" value="1"/>
</dbReference>
<keyword evidence="3" id="KW-1185">Reference proteome</keyword>
<keyword evidence="1" id="KW-0732">Signal</keyword>
<dbReference type="SUPFAM" id="SSF69047">
    <property type="entry name" value="Hypothetical protein YjbJ"/>
    <property type="match status" value="1"/>
</dbReference>
<dbReference type="Proteomes" id="UP000182427">
    <property type="component" value="Chromosome I"/>
</dbReference>